<feature type="binding site" evidence="8">
    <location>
        <position position="369"/>
    </location>
    <ligand>
        <name>[4Fe-4S] cluster</name>
        <dbReference type="ChEBI" id="CHEBI:49883"/>
        <label>1</label>
    </ligand>
</feature>
<keyword evidence="2 8" id="KW-0004">4Fe-4S</keyword>
<gene>
    <name evidence="8" type="primary">rnfC</name>
    <name evidence="11" type="ORF">CLV48_11252</name>
</gene>
<dbReference type="PANTHER" id="PTHR43034:SF2">
    <property type="entry name" value="ION-TRANSLOCATING OXIDOREDUCTASE COMPLEX SUBUNIT C"/>
    <property type="match status" value="1"/>
</dbReference>
<dbReference type="InterPro" id="IPR017900">
    <property type="entry name" value="4Fe4S_Fe_S_CS"/>
</dbReference>
<accession>A0A2P8DWV4</accession>
<proteinExistence type="inferred from homology"/>
<dbReference type="InterPro" id="IPR010208">
    <property type="entry name" value="Ion_transpt_RnfC/RsxC"/>
</dbReference>
<dbReference type="Pfam" id="PF12838">
    <property type="entry name" value="Fer4_7"/>
    <property type="match status" value="1"/>
</dbReference>
<feature type="binding site" evidence="8">
    <location>
        <position position="415"/>
    </location>
    <ligand>
        <name>[4Fe-4S] cluster</name>
        <dbReference type="ChEBI" id="CHEBI:49883"/>
        <label>2</label>
    </ligand>
</feature>
<keyword evidence="6 8" id="KW-0408">Iron</keyword>
<dbReference type="InterPro" id="IPR011538">
    <property type="entry name" value="Nuo51_FMN-bd"/>
</dbReference>
<feature type="binding site" evidence="8">
    <location>
        <position position="379"/>
    </location>
    <ligand>
        <name>[4Fe-4S] cluster</name>
        <dbReference type="ChEBI" id="CHEBI:49883"/>
        <label>2</label>
    </ligand>
</feature>
<evidence type="ECO:0000256" key="4">
    <source>
        <dbReference type="ARBA" id="ARBA00022737"/>
    </source>
</evidence>
<dbReference type="NCBIfam" id="TIGR01945">
    <property type="entry name" value="rnfC"/>
    <property type="match status" value="1"/>
</dbReference>
<name>A0A2P8DWV4_9BACT</name>
<feature type="binding site" evidence="8">
    <location>
        <position position="372"/>
    </location>
    <ligand>
        <name>[4Fe-4S] cluster</name>
        <dbReference type="ChEBI" id="CHEBI:49883"/>
        <label>1</label>
    </ligand>
</feature>
<keyword evidence="4 8" id="KW-0677">Repeat</keyword>
<evidence type="ECO:0000313" key="12">
    <source>
        <dbReference type="Proteomes" id="UP000240708"/>
    </source>
</evidence>
<dbReference type="GO" id="GO:0046872">
    <property type="term" value="F:metal ion binding"/>
    <property type="evidence" value="ECO:0007669"/>
    <property type="project" value="UniProtKB-KW"/>
</dbReference>
<evidence type="ECO:0000313" key="11">
    <source>
        <dbReference type="EMBL" id="PSL01709.1"/>
    </source>
</evidence>
<dbReference type="Gene3D" id="1.10.1060.10">
    <property type="entry name" value="Alpha-helical ferredoxin"/>
    <property type="match status" value="1"/>
</dbReference>
<dbReference type="Proteomes" id="UP000240708">
    <property type="component" value="Unassembled WGS sequence"/>
</dbReference>
<evidence type="ECO:0000256" key="6">
    <source>
        <dbReference type="ARBA" id="ARBA00023004"/>
    </source>
</evidence>
<dbReference type="Pfam" id="PF01512">
    <property type="entry name" value="Complex1_51K"/>
    <property type="match status" value="1"/>
</dbReference>
<evidence type="ECO:0000256" key="7">
    <source>
        <dbReference type="ARBA" id="ARBA00023014"/>
    </source>
</evidence>
<keyword evidence="1 8" id="KW-0813">Transport</keyword>
<dbReference type="GO" id="GO:0022900">
    <property type="term" value="P:electron transport chain"/>
    <property type="evidence" value="ECO:0007669"/>
    <property type="project" value="UniProtKB-UniRule"/>
</dbReference>
<dbReference type="EC" id="7.-.-.-" evidence="8"/>
<comment type="caution">
    <text evidence="11">The sequence shown here is derived from an EMBL/GenBank/DDBJ whole genome shotgun (WGS) entry which is preliminary data.</text>
</comment>
<evidence type="ECO:0000256" key="5">
    <source>
        <dbReference type="ARBA" id="ARBA00022982"/>
    </source>
</evidence>
<feature type="domain" description="4Fe-4S ferredoxin-type" evidence="10">
    <location>
        <begin position="400"/>
        <end position="429"/>
    </location>
</feature>
<comment type="cofactor">
    <cofactor evidence="8">
        <name>[4Fe-4S] cluster</name>
        <dbReference type="ChEBI" id="CHEBI:49883"/>
    </cofactor>
    <text evidence="8">Binds 2 [4Fe-4S] clusters per subunit.</text>
</comment>
<dbReference type="GO" id="GO:0009055">
    <property type="term" value="F:electron transfer activity"/>
    <property type="evidence" value="ECO:0007669"/>
    <property type="project" value="InterPro"/>
</dbReference>
<dbReference type="PANTHER" id="PTHR43034">
    <property type="entry name" value="ION-TRANSLOCATING OXIDOREDUCTASE COMPLEX SUBUNIT C"/>
    <property type="match status" value="1"/>
</dbReference>
<dbReference type="InterPro" id="IPR009051">
    <property type="entry name" value="Helical_ferredxn"/>
</dbReference>
<dbReference type="Gene3D" id="3.40.50.11540">
    <property type="entry name" value="NADH-ubiquinone oxidoreductase 51kDa subunit"/>
    <property type="match status" value="1"/>
</dbReference>
<dbReference type="InterPro" id="IPR037225">
    <property type="entry name" value="Nuo51_FMN-bd_sf"/>
</dbReference>
<dbReference type="PROSITE" id="PS51379">
    <property type="entry name" value="4FE4S_FER_2"/>
    <property type="match status" value="2"/>
</dbReference>
<feature type="binding site" evidence="8">
    <location>
        <position position="409"/>
    </location>
    <ligand>
        <name>[4Fe-4S] cluster</name>
        <dbReference type="ChEBI" id="CHEBI:49883"/>
        <label>2</label>
    </ligand>
</feature>
<dbReference type="InterPro" id="IPR026902">
    <property type="entry name" value="RnfC_N"/>
</dbReference>
<comment type="subcellular location">
    <subcellularLocation>
        <location evidence="8">Cell membrane</location>
        <topology evidence="8">Peripheral membrane protein</topology>
    </subcellularLocation>
</comment>
<evidence type="ECO:0000256" key="1">
    <source>
        <dbReference type="ARBA" id="ARBA00022448"/>
    </source>
</evidence>
<keyword evidence="5 8" id="KW-0249">Electron transport</keyword>
<dbReference type="EMBL" id="PYGF01000012">
    <property type="protein sequence ID" value="PSL01709.1"/>
    <property type="molecule type" value="Genomic_DNA"/>
</dbReference>
<evidence type="ECO:0000256" key="3">
    <source>
        <dbReference type="ARBA" id="ARBA00022723"/>
    </source>
</evidence>
<evidence type="ECO:0000256" key="8">
    <source>
        <dbReference type="HAMAP-Rule" id="MF_00461"/>
    </source>
</evidence>
<sequence>MFNLAKNTFKHGVHPPENKEETNRLPIRQFPFAPLIILPMQQHIGNPSQIIVREGQEVARGQLLAKANGYMSVPMHSPVSGKVRKIANVPVISGQMVQGIYLEPFPFSGQETIEGKPIPLSASPEEILRGIQDAGIVGLGGAAFPTHVKLKIPEGKKCEYLLINGIECEPYLTTDHRVMLEQADDIFMGIRYLLKATGAKEVVIGIEANKQDAADHLVGKIPQDLPVRVQVVPVKYPQGAEKMLITAIIGKEVPSGGLPIDVNTVVVNVATTAEIGRLLPHGQGIQERVITITGPAISKKGNYLIPIGTPLRYVLEQVGASKNISEVFMGGPMMGVSASSLDISIVKGTSGIVVFGDNDVKKTDKIYPCIKCGACVDACPIFLNPSKLGILAKFEAYDSMAEEYNLMDCFECGSCSYVCPSNIPLVQYFRLSKGIIRKRKANIQQKTNA</sequence>
<dbReference type="AlphaFoldDB" id="A0A2P8DWV4"/>
<comment type="function">
    <text evidence="8">Part of a membrane-bound complex that couples electron transfer with translocation of ions across the membrane.</text>
</comment>
<dbReference type="PROSITE" id="PS00198">
    <property type="entry name" value="4FE4S_FER_1"/>
    <property type="match status" value="2"/>
</dbReference>
<keyword evidence="8" id="KW-1278">Translocase</keyword>
<protein>
    <recommendedName>
        <fullName evidence="8">Ion-translocating oxidoreductase complex subunit C</fullName>
        <ecNumber evidence="8">7.-.-.-</ecNumber>
    </recommendedName>
    <alternativeName>
        <fullName evidence="8">Rnf electron transport complex subunit C</fullName>
    </alternativeName>
</protein>
<dbReference type="SUPFAM" id="SSF142019">
    <property type="entry name" value="Nqo1 FMN-binding domain-like"/>
    <property type="match status" value="1"/>
</dbReference>
<feature type="binding site" evidence="8">
    <location>
        <position position="419"/>
    </location>
    <ligand>
        <name>[4Fe-4S] cluster</name>
        <dbReference type="ChEBI" id="CHEBI:49883"/>
        <label>1</label>
    </ligand>
</feature>
<reference evidence="11 12" key="1">
    <citation type="submission" date="2018-03" db="EMBL/GenBank/DDBJ databases">
        <title>Genomic Encyclopedia of Archaeal and Bacterial Type Strains, Phase II (KMG-II): from individual species to whole genera.</title>
        <authorList>
            <person name="Goeker M."/>
        </authorList>
    </citation>
    <scope>NUCLEOTIDE SEQUENCE [LARGE SCALE GENOMIC DNA]</scope>
    <source>
        <strain evidence="11 12">DSM 28057</strain>
    </source>
</reference>
<keyword evidence="7 8" id="KW-0411">Iron-sulfur</keyword>
<dbReference type="GO" id="GO:0005886">
    <property type="term" value="C:plasma membrane"/>
    <property type="evidence" value="ECO:0007669"/>
    <property type="project" value="UniProtKB-SubCell"/>
</dbReference>
<evidence type="ECO:0000259" key="10">
    <source>
        <dbReference type="PROSITE" id="PS51379"/>
    </source>
</evidence>
<evidence type="ECO:0000256" key="2">
    <source>
        <dbReference type="ARBA" id="ARBA00022485"/>
    </source>
</evidence>
<feature type="compositionally biased region" description="Basic and acidic residues" evidence="9">
    <location>
        <begin position="14"/>
        <end position="23"/>
    </location>
</feature>
<feature type="region of interest" description="Disordered" evidence="9">
    <location>
        <begin position="1"/>
        <end position="25"/>
    </location>
</feature>
<keyword evidence="8" id="KW-0472">Membrane</keyword>
<keyword evidence="8" id="KW-1003">Cell membrane</keyword>
<dbReference type="GO" id="GO:0051539">
    <property type="term" value="F:4 iron, 4 sulfur cluster binding"/>
    <property type="evidence" value="ECO:0007669"/>
    <property type="project" value="UniProtKB-KW"/>
</dbReference>
<comment type="similarity">
    <text evidence="8">Belongs to the 4Fe4S bacterial-type ferredoxin family. RnfC subfamily.</text>
</comment>
<feature type="domain" description="4Fe-4S ferredoxin-type" evidence="10">
    <location>
        <begin position="359"/>
        <end position="380"/>
    </location>
</feature>
<keyword evidence="12" id="KW-1185">Reference proteome</keyword>
<dbReference type="OrthoDB" id="9767754at2"/>
<comment type="subunit">
    <text evidence="8">The complex is composed of six subunits: RnfA, RnfB, RnfC, RnfD, RnfE and RnfG.</text>
</comment>
<keyword evidence="3 8" id="KW-0479">Metal-binding</keyword>
<feature type="binding site" evidence="8">
    <location>
        <position position="375"/>
    </location>
    <ligand>
        <name>[4Fe-4S] cluster</name>
        <dbReference type="ChEBI" id="CHEBI:49883"/>
        <label>1</label>
    </ligand>
</feature>
<dbReference type="SUPFAM" id="SSF46548">
    <property type="entry name" value="alpha-helical ferredoxin"/>
    <property type="match status" value="1"/>
</dbReference>
<feature type="binding site" evidence="8">
    <location>
        <position position="412"/>
    </location>
    <ligand>
        <name>[4Fe-4S] cluster</name>
        <dbReference type="ChEBI" id="CHEBI:49883"/>
        <label>2</label>
    </ligand>
</feature>
<dbReference type="InterPro" id="IPR017896">
    <property type="entry name" value="4Fe4S_Fe-S-bd"/>
</dbReference>
<dbReference type="NCBIfam" id="NF003454">
    <property type="entry name" value="PRK05035.1"/>
    <property type="match status" value="1"/>
</dbReference>
<dbReference type="Pfam" id="PF13375">
    <property type="entry name" value="RnfC_N"/>
    <property type="match status" value="1"/>
</dbReference>
<evidence type="ECO:0000256" key="9">
    <source>
        <dbReference type="SAM" id="MobiDB-lite"/>
    </source>
</evidence>
<organism evidence="11 12">
    <name type="scientific">Cecembia rubra</name>
    <dbReference type="NCBI Taxonomy" id="1485585"/>
    <lineage>
        <taxon>Bacteria</taxon>
        <taxon>Pseudomonadati</taxon>
        <taxon>Bacteroidota</taxon>
        <taxon>Cytophagia</taxon>
        <taxon>Cytophagales</taxon>
        <taxon>Cyclobacteriaceae</taxon>
        <taxon>Cecembia</taxon>
    </lineage>
</organism>
<dbReference type="HAMAP" id="MF_00461">
    <property type="entry name" value="RsxC_RnfC"/>
    <property type="match status" value="1"/>
</dbReference>